<accession>A0A7J7Y3Q5</accession>
<gene>
    <name evidence="1" type="ORF">mRhiFer1_000985</name>
</gene>
<dbReference type="EMBL" id="JACAGC010000007">
    <property type="protein sequence ID" value="KAF6356592.1"/>
    <property type="molecule type" value="Genomic_DNA"/>
</dbReference>
<dbReference type="PANTHER" id="PTHR46693">
    <property type="entry name" value="ADP-RIBOSYLATION FACTOR-LIKE PROTEIN 15"/>
    <property type="match status" value="1"/>
</dbReference>
<dbReference type="Proteomes" id="UP000585614">
    <property type="component" value="Unassembled WGS sequence"/>
</dbReference>
<organism evidence="1 2">
    <name type="scientific">Rhinolophus ferrumequinum</name>
    <name type="common">Greater horseshoe bat</name>
    <dbReference type="NCBI Taxonomy" id="59479"/>
    <lineage>
        <taxon>Eukaryota</taxon>
        <taxon>Metazoa</taxon>
        <taxon>Chordata</taxon>
        <taxon>Craniata</taxon>
        <taxon>Vertebrata</taxon>
        <taxon>Euteleostomi</taxon>
        <taxon>Mammalia</taxon>
        <taxon>Eutheria</taxon>
        <taxon>Laurasiatheria</taxon>
        <taxon>Chiroptera</taxon>
        <taxon>Yinpterochiroptera</taxon>
        <taxon>Rhinolophoidea</taxon>
        <taxon>Rhinolophidae</taxon>
        <taxon>Rhinolophinae</taxon>
        <taxon>Rhinolophus</taxon>
    </lineage>
</organism>
<sequence>MKVKKYFELEPLARGKRWILQPCSLDDVDALKDSFSQLINLLEEKDHEAVRM</sequence>
<comment type="caution">
    <text evidence="1">The sequence shown here is derived from an EMBL/GenBank/DDBJ whole genome shotgun (WGS) entry which is preliminary data.</text>
</comment>
<evidence type="ECO:0000313" key="1">
    <source>
        <dbReference type="EMBL" id="KAF6356592.1"/>
    </source>
</evidence>
<proteinExistence type="predicted"/>
<name>A0A7J7Y3Q5_RHIFE</name>
<dbReference type="AlphaFoldDB" id="A0A7J7Y3Q5"/>
<reference evidence="1 2" key="1">
    <citation type="journal article" date="2020" name="Nature">
        <title>Six reference-quality genomes reveal evolution of bat adaptations.</title>
        <authorList>
            <person name="Jebb D."/>
            <person name="Huang Z."/>
            <person name="Pippel M."/>
            <person name="Hughes G.M."/>
            <person name="Lavrichenko K."/>
            <person name="Devanna P."/>
            <person name="Winkler S."/>
            <person name="Jermiin L.S."/>
            <person name="Skirmuntt E.C."/>
            <person name="Katzourakis A."/>
            <person name="Burkitt-Gray L."/>
            <person name="Ray D.A."/>
            <person name="Sullivan K.A.M."/>
            <person name="Roscito J.G."/>
            <person name="Kirilenko B.M."/>
            <person name="Davalos L.M."/>
            <person name="Corthals A.P."/>
            <person name="Power M.L."/>
            <person name="Jones G."/>
            <person name="Ransome R.D."/>
            <person name="Dechmann D.K.N."/>
            <person name="Locatelli A.G."/>
            <person name="Puechmaille S.J."/>
            <person name="Fedrigo O."/>
            <person name="Jarvis E.D."/>
            <person name="Hiller M."/>
            <person name="Vernes S.C."/>
            <person name="Myers E.W."/>
            <person name="Teeling E.C."/>
        </authorList>
    </citation>
    <scope>NUCLEOTIDE SEQUENCE [LARGE SCALE GENOMIC DNA]</scope>
    <source>
        <strain evidence="1">MRhiFer1</strain>
        <tissue evidence="1">Lung</tissue>
    </source>
</reference>
<dbReference type="PANTHER" id="PTHR46693:SF1">
    <property type="entry name" value="ADP-RIBOSYLATION FACTOR-LIKE PROTEIN 15"/>
    <property type="match status" value="1"/>
</dbReference>
<evidence type="ECO:0000313" key="2">
    <source>
        <dbReference type="Proteomes" id="UP000585614"/>
    </source>
</evidence>
<protein>
    <submittedName>
        <fullName evidence="1">Uncharacterized protein</fullName>
    </submittedName>
</protein>
<dbReference type="InterPro" id="IPR042292">
    <property type="entry name" value="ARL15"/>
</dbReference>